<dbReference type="AlphaFoldDB" id="A0A1G2CHT2"/>
<name>A0A1G2CHT2_9BACT</name>
<dbReference type="SUPFAM" id="SSF52980">
    <property type="entry name" value="Restriction endonuclease-like"/>
    <property type="match status" value="1"/>
</dbReference>
<dbReference type="EMBL" id="MHLA01000005">
    <property type="protein sequence ID" value="OGZ00280.1"/>
    <property type="molecule type" value="Genomic_DNA"/>
</dbReference>
<dbReference type="InterPro" id="IPR007569">
    <property type="entry name" value="DUF559"/>
</dbReference>
<dbReference type="Pfam" id="PF04480">
    <property type="entry name" value="DUF559"/>
    <property type="match status" value="1"/>
</dbReference>
<evidence type="ECO:0000313" key="2">
    <source>
        <dbReference type="EMBL" id="OGZ00280.1"/>
    </source>
</evidence>
<dbReference type="InterPro" id="IPR011335">
    <property type="entry name" value="Restrct_endonuc-II-like"/>
</dbReference>
<proteinExistence type="predicted"/>
<gene>
    <name evidence="2" type="ORF">A2945_04610</name>
</gene>
<dbReference type="Gene3D" id="3.40.960.10">
    <property type="entry name" value="VSR Endonuclease"/>
    <property type="match status" value="1"/>
</dbReference>
<evidence type="ECO:0000313" key="3">
    <source>
        <dbReference type="Proteomes" id="UP000178880"/>
    </source>
</evidence>
<dbReference type="Proteomes" id="UP000178880">
    <property type="component" value="Unassembled WGS sequence"/>
</dbReference>
<accession>A0A1G2CHT2</accession>
<reference evidence="2 3" key="1">
    <citation type="journal article" date="2016" name="Nat. Commun.">
        <title>Thousands of microbial genomes shed light on interconnected biogeochemical processes in an aquifer system.</title>
        <authorList>
            <person name="Anantharaman K."/>
            <person name="Brown C.T."/>
            <person name="Hug L.A."/>
            <person name="Sharon I."/>
            <person name="Castelle C.J."/>
            <person name="Probst A.J."/>
            <person name="Thomas B.C."/>
            <person name="Singh A."/>
            <person name="Wilkins M.J."/>
            <person name="Karaoz U."/>
            <person name="Brodie E.L."/>
            <person name="Williams K.H."/>
            <person name="Hubbard S.S."/>
            <person name="Banfield J.F."/>
        </authorList>
    </citation>
    <scope>NUCLEOTIDE SEQUENCE [LARGE SCALE GENOMIC DNA]</scope>
</reference>
<feature type="domain" description="DUF559" evidence="1">
    <location>
        <begin position="33"/>
        <end position="102"/>
    </location>
</feature>
<sequence length="110" mass="12574">MNKIKIGQTKFARLLYGALAQRGIESITEYPDGHKTIDIAIPYARLYIEVDGVQHLNKPEQIITDFKRDFYSQKDGFYTLHVHNDDIKNHLNSIADAIAEVVRTKTATNQ</sequence>
<organism evidence="2 3">
    <name type="scientific">Candidatus Liptonbacteria bacterium RIFCSPLOWO2_01_FULL_52_25</name>
    <dbReference type="NCBI Taxonomy" id="1798650"/>
    <lineage>
        <taxon>Bacteria</taxon>
        <taxon>Candidatus Liptoniibacteriota</taxon>
    </lineage>
</organism>
<dbReference type="STRING" id="1798650.A2945_04610"/>
<protein>
    <recommendedName>
        <fullName evidence="1">DUF559 domain-containing protein</fullName>
    </recommendedName>
</protein>
<evidence type="ECO:0000259" key="1">
    <source>
        <dbReference type="Pfam" id="PF04480"/>
    </source>
</evidence>
<comment type="caution">
    <text evidence="2">The sequence shown here is derived from an EMBL/GenBank/DDBJ whole genome shotgun (WGS) entry which is preliminary data.</text>
</comment>